<evidence type="ECO:0000259" key="4">
    <source>
        <dbReference type="Pfam" id="PF01494"/>
    </source>
</evidence>
<reference evidence="6" key="1">
    <citation type="submission" date="2018-11" db="EMBL/GenBank/DDBJ databases">
        <title>FDA dAtabase for Regulatory Grade micrObial Sequences (FDA-ARGOS): Supporting development and validation of Infectious Disease Dx tests.</title>
        <authorList>
            <person name="Goldberg B."/>
            <person name="Campos J."/>
            <person name="Tallon L."/>
            <person name="Sadzewicz L."/>
            <person name="Zhao X."/>
            <person name="Vavikolanu K."/>
            <person name="Mehta A."/>
            <person name="Aluvathingal J."/>
            <person name="Nadendla S."/>
            <person name="Geyer C."/>
            <person name="Nandy P."/>
            <person name="Yan Y."/>
            <person name="Sichtig H."/>
        </authorList>
    </citation>
    <scope>NUCLEOTIDE SEQUENCE [LARGE SCALE GENOMIC DNA]</scope>
    <source>
        <strain evidence="6">FDAARGOS_614</strain>
    </source>
</reference>
<dbReference type="AlphaFoldDB" id="A0A3G8H9C4"/>
<evidence type="ECO:0000256" key="1">
    <source>
        <dbReference type="ARBA" id="ARBA00001974"/>
    </source>
</evidence>
<dbReference type="InterPro" id="IPR002938">
    <property type="entry name" value="FAD-bd"/>
</dbReference>
<evidence type="ECO:0000256" key="2">
    <source>
        <dbReference type="ARBA" id="ARBA00022630"/>
    </source>
</evidence>
<dbReference type="Gene3D" id="3.40.30.120">
    <property type="match status" value="1"/>
</dbReference>
<sequence length="548" mass="58917">MDTDVVIVGGGPAGLMLAIELGCRGVRCLVLEEDVDPPDFPKANATSARTMEHYRRRGFSADVRALGLPPDYPQDLVYCTRLAHAELSRFRVPSRAQAASRAVFGDYGASAWPTPELPHRAQQMYIEPILRREAARYPSVDLRFGHRAVRVADLGEGVEVDAAPHDGGAPWRVTARYVVGCDGPRSLVRKTLGIQYEGQGGEKRDFFGGQMLSIYFRSSDLYDVLGKERAWQYWAVNASQRGLLIAIDGVDTFLLAVQLKDGQQPSDIDPRATALAVVGAPHDFRLIGMMPWVAGYTLVATRLSAGRCFLAGDAAHLFTPTGGMGYNTSIDDAVNLGWKLAAVLQGSAPPALLDSYDLERRPMAVRNTAFARRMADSIGNVPIAPSLELAGAPGDAARAELGRALAVHVATEINIPGLQLGVRYLDSPIVAQEPGTPPPDDPNHYVASGWPGSRAPHAMVDGIPLFDRFGRDFTLLSFDGHDTTAWWQAAHALGIQLDVLQVSDADVQALYGAPTVLIRPDHHIAWRGNGATDAAAVLAKATGGARPA</sequence>
<dbReference type="Proteomes" id="UP000270411">
    <property type="component" value="Chromosome 2"/>
</dbReference>
<evidence type="ECO:0000313" key="6">
    <source>
        <dbReference type="Proteomes" id="UP000270411"/>
    </source>
</evidence>
<feature type="domain" description="FAD-binding" evidence="4">
    <location>
        <begin position="2"/>
        <end position="370"/>
    </location>
</feature>
<dbReference type="Pfam" id="PF21274">
    <property type="entry name" value="Rng_hyd_C"/>
    <property type="match status" value="1"/>
</dbReference>
<gene>
    <name evidence="5" type="ORF">EHF44_26205</name>
</gene>
<dbReference type="RefSeq" id="WP_124686586.1">
    <property type="nucleotide sequence ID" value="NZ_CP033970.1"/>
</dbReference>
<dbReference type="PANTHER" id="PTHR43004:SF19">
    <property type="entry name" value="BINDING MONOOXYGENASE, PUTATIVE (JCVI)-RELATED"/>
    <property type="match status" value="1"/>
</dbReference>
<protein>
    <submittedName>
        <fullName evidence="5">FAD-binding protein</fullName>
    </submittedName>
</protein>
<dbReference type="OrthoDB" id="3443359at2"/>
<dbReference type="KEGG" id="cpau:EHF44_26205"/>
<name>A0A3G8H9C4_9BURK</name>
<dbReference type="Pfam" id="PF01494">
    <property type="entry name" value="FAD_binding_3"/>
    <property type="match status" value="1"/>
</dbReference>
<dbReference type="Gene3D" id="3.30.9.10">
    <property type="entry name" value="D-Amino Acid Oxidase, subunit A, domain 2"/>
    <property type="match status" value="1"/>
</dbReference>
<dbReference type="EMBL" id="CP033970">
    <property type="protein sequence ID" value="AZG16855.1"/>
    <property type="molecule type" value="Genomic_DNA"/>
</dbReference>
<dbReference type="Gene3D" id="3.50.50.60">
    <property type="entry name" value="FAD/NAD(P)-binding domain"/>
    <property type="match status" value="1"/>
</dbReference>
<dbReference type="PRINTS" id="PR00420">
    <property type="entry name" value="RNGMNOXGNASE"/>
</dbReference>
<dbReference type="InterPro" id="IPR050641">
    <property type="entry name" value="RIFMO-like"/>
</dbReference>
<dbReference type="SUPFAM" id="SSF51905">
    <property type="entry name" value="FAD/NAD(P)-binding domain"/>
    <property type="match status" value="1"/>
</dbReference>
<accession>A0A3G8H9C4</accession>
<comment type="cofactor">
    <cofactor evidence="1">
        <name>FAD</name>
        <dbReference type="ChEBI" id="CHEBI:57692"/>
    </cofactor>
</comment>
<dbReference type="GO" id="GO:0071949">
    <property type="term" value="F:FAD binding"/>
    <property type="evidence" value="ECO:0007669"/>
    <property type="project" value="InterPro"/>
</dbReference>
<dbReference type="GO" id="GO:0016709">
    <property type="term" value="F:oxidoreductase activity, acting on paired donors, with incorporation or reduction of molecular oxygen, NAD(P)H as one donor, and incorporation of one atom of oxygen"/>
    <property type="evidence" value="ECO:0007669"/>
    <property type="project" value="UniProtKB-ARBA"/>
</dbReference>
<dbReference type="PANTHER" id="PTHR43004">
    <property type="entry name" value="TRK SYSTEM POTASSIUM UPTAKE PROTEIN"/>
    <property type="match status" value="1"/>
</dbReference>
<keyword evidence="2" id="KW-0285">Flavoprotein</keyword>
<dbReference type="InterPro" id="IPR036188">
    <property type="entry name" value="FAD/NAD-bd_sf"/>
</dbReference>
<evidence type="ECO:0000313" key="5">
    <source>
        <dbReference type="EMBL" id="AZG16855.1"/>
    </source>
</evidence>
<evidence type="ECO:0000256" key="3">
    <source>
        <dbReference type="ARBA" id="ARBA00022827"/>
    </source>
</evidence>
<keyword evidence="3" id="KW-0274">FAD</keyword>
<proteinExistence type="predicted"/>
<dbReference type="NCBIfam" id="NF004780">
    <property type="entry name" value="PRK06126.1"/>
    <property type="match status" value="1"/>
</dbReference>
<organism evidence="5 6">
    <name type="scientific">Cupriavidus pauculus</name>
    <dbReference type="NCBI Taxonomy" id="82633"/>
    <lineage>
        <taxon>Bacteria</taxon>
        <taxon>Pseudomonadati</taxon>
        <taxon>Pseudomonadota</taxon>
        <taxon>Betaproteobacteria</taxon>
        <taxon>Burkholderiales</taxon>
        <taxon>Burkholderiaceae</taxon>
        <taxon>Cupriavidus</taxon>
    </lineage>
</organism>